<reference evidence="2" key="2">
    <citation type="submission" date="2019-07" db="EMBL/GenBank/DDBJ databases">
        <authorList>
            <person name="Yang Y."/>
            <person name="Bocs S."/>
            <person name="Baudouin L."/>
        </authorList>
    </citation>
    <scope>NUCLEOTIDE SEQUENCE</scope>
    <source>
        <tissue evidence="2">Spear leaf of Hainan Tall coconut</tissue>
    </source>
</reference>
<protein>
    <submittedName>
        <fullName evidence="2">Uncharacterized protein</fullName>
    </submittedName>
</protein>
<gene>
    <name evidence="2" type="ORF">COCNU_11G003510</name>
</gene>
<proteinExistence type="predicted"/>
<comment type="caution">
    <text evidence="2">The sequence shown here is derived from an EMBL/GenBank/DDBJ whole genome shotgun (WGS) entry which is preliminary data.</text>
</comment>
<dbReference type="AlphaFoldDB" id="A0A8K0IQ45"/>
<dbReference type="EMBL" id="CM017882">
    <property type="protein sequence ID" value="KAG1363524.1"/>
    <property type="molecule type" value="Genomic_DNA"/>
</dbReference>
<feature type="region of interest" description="Disordered" evidence="1">
    <location>
        <begin position="160"/>
        <end position="183"/>
    </location>
</feature>
<reference evidence="2" key="1">
    <citation type="journal article" date="2017" name="Gigascience">
        <title>The genome draft of coconut (Cocos nucifera).</title>
        <authorList>
            <person name="Xiao Y."/>
            <person name="Xu P."/>
            <person name="Fan H."/>
            <person name="Baudouin L."/>
            <person name="Xia W."/>
            <person name="Bocs S."/>
            <person name="Xu J."/>
            <person name="Li Q."/>
            <person name="Guo A."/>
            <person name="Zhou L."/>
            <person name="Li J."/>
            <person name="Wu Y."/>
            <person name="Ma Z."/>
            <person name="Armero A."/>
            <person name="Issali A.E."/>
            <person name="Liu N."/>
            <person name="Peng M."/>
            <person name="Yang Y."/>
        </authorList>
    </citation>
    <scope>NUCLEOTIDE SEQUENCE</scope>
    <source>
        <tissue evidence="2">Spear leaf of Hainan Tall coconut</tissue>
    </source>
</reference>
<name>A0A8K0IQ45_COCNU</name>
<keyword evidence="3" id="KW-1185">Reference proteome</keyword>
<evidence type="ECO:0000256" key="1">
    <source>
        <dbReference type="SAM" id="MobiDB-lite"/>
    </source>
</evidence>
<evidence type="ECO:0000313" key="2">
    <source>
        <dbReference type="EMBL" id="KAG1363524.1"/>
    </source>
</evidence>
<evidence type="ECO:0000313" key="3">
    <source>
        <dbReference type="Proteomes" id="UP000797356"/>
    </source>
</evidence>
<dbReference type="Proteomes" id="UP000797356">
    <property type="component" value="Chromosome 11"/>
</dbReference>
<sequence>MSSVELLVGGKGEESQDLGPRRSRRSIGMPWPVMEQTKSLVGLAHEQNGVEVGKVDHGHGVRLGRLDGLVVMEVRPYVRVWDLMDGLELEVASERKLSCWSPAPAPSSHGTIYVLLSSPLRVLWFESLLLRIFEVDNNAALLEGDGMAAEDEGTYFGRAEIGEDGRTSGGRSPKKPVNMMTIG</sequence>
<organism evidence="2 3">
    <name type="scientific">Cocos nucifera</name>
    <name type="common">Coconut palm</name>
    <dbReference type="NCBI Taxonomy" id="13894"/>
    <lineage>
        <taxon>Eukaryota</taxon>
        <taxon>Viridiplantae</taxon>
        <taxon>Streptophyta</taxon>
        <taxon>Embryophyta</taxon>
        <taxon>Tracheophyta</taxon>
        <taxon>Spermatophyta</taxon>
        <taxon>Magnoliopsida</taxon>
        <taxon>Liliopsida</taxon>
        <taxon>Arecaceae</taxon>
        <taxon>Arecoideae</taxon>
        <taxon>Cocoseae</taxon>
        <taxon>Attaleinae</taxon>
        <taxon>Cocos</taxon>
    </lineage>
</organism>
<feature type="region of interest" description="Disordered" evidence="1">
    <location>
        <begin position="1"/>
        <end position="27"/>
    </location>
</feature>
<accession>A0A8K0IQ45</accession>